<protein>
    <submittedName>
        <fullName evidence="1">Uncharacterized protein DUF3558</fullName>
    </submittedName>
</protein>
<dbReference type="RefSeq" id="WP_146229211.1">
    <property type="nucleotide sequence ID" value="NZ_QGTL01000002.1"/>
</dbReference>
<organism evidence="1 2">
    <name type="scientific">Nocardia neocaledoniensis</name>
    <dbReference type="NCBI Taxonomy" id="236511"/>
    <lineage>
        <taxon>Bacteria</taxon>
        <taxon>Bacillati</taxon>
        <taxon>Actinomycetota</taxon>
        <taxon>Actinomycetes</taxon>
        <taxon>Mycobacteriales</taxon>
        <taxon>Nocardiaceae</taxon>
        <taxon>Nocardia</taxon>
    </lineage>
</organism>
<name>A0A317NVX0_9NOCA</name>
<evidence type="ECO:0000313" key="1">
    <source>
        <dbReference type="EMBL" id="PWV79449.1"/>
    </source>
</evidence>
<dbReference type="InterPro" id="IPR024520">
    <property type="entry name" value="DUF3558"/>
</dbReference>
<reference evidence="1 2" key="1">
    <citation type="submission" date="2018-05" db="EMBL/GenBank/DDBJ databases">
        <title>Genomic Encyclopedia of Type Strains, Phase IV (KMG-IV): sequencing the most valuable type-strain genomes for metagenomic binning, comparative biology and taxonomic classification.</title>
        <authorList>
            <person name="Goeker M."/>
        </authorList>
    </citation>
    <scope>NUCLEOTIDE SEQUENCE [LARGE SCALE GENOMIC DNA]</scope>
    <source>
        <strain evidence="1 2">DSM 44717</strain>
    </source>
</reference>
<comment type="caution">
    <text evidence="1">The sequence shown here is derived from an EMBL/GenBank/DDBJ whole genome shotgun (WGS) entry which is preliminary data.</text>
</comment>
<dbReference type="EMBL" id="QGTL01000002">
    <property type="protein sequence ID" value="PWV79449.1"/>
    <property type="molecule type" value="Genomic_DNA"/>
</dbReference>
<dbReference type="AlphaFoldDB" id="A0A317NVX0"/>
<sequence length="187" mass="19785">MRNVAVMRVVVGGMVGVAVLAGCSGNEGGGSGATTSANAAGDNLFNPCRGAMSDAALREAGLDPATLHVVTDPPTGASAWRVCTWRPLDDRYGSGRRTIGIASTRFTLDDLRKKEDATVLRATTVNSRPGLVSQQNRDVDSCYVSFSAEQGMFEIRSSWLSTEGPRVGDLCTMAQQYAEALEPDLPK</sequence>
<evidence type="ECO:0000313" key="2">
    <source>
        <dbReference type="Proteomes" id="UP000246410"/>
    </source>
</evidence>
<dbReference type="PROSITE" id="PS51257">
    <property type="entry name" value="PROKAR_LIPOPROTEIN"/>
    <property type="match status" value="1"/>
</dbReference>
<proteinExistence type="predicted"/>
<keyword evidence="2" id="KW-1185">Reference proteome</keyword>
<dbReference type="Pfam" id="PF12079">
    <property type="entry name" value="DUF3558"/>
    <property type="match status" value="1"/>
</dbReference>
<gene>
    <name evidence="1" type="ORF">DFR69_102512</name>
</gene>
<accession>A0A317NVX0</accession>
<dbReference type="Proteomes" id="UP000246410">
    <property type="component" value="Unassembled WGS sequence"/>
</dbReference>